<accession>A0ABS7WUN2</accession>
<dbReference type="Proteomes" id="UP000786183">
    <property type="component" value="Unassembled WGS sequence"/>
</dbReference>
<dbReference type="Gene3D" id="3.75.10.10">
    <property type="entry name" value="L-arginine/glycine Amidinotransferase, Chain A"/>
    <property type="match status" value="1"/>
</dbReference>
<gene>
    <name evidence="2" type="ORF">AVCANL283_08050</name>
</gene>
<dbReference type="RefSeq" id="WP_172231092.1">
    <property type="nucleotide sequence ID" value="NZ_CP035946.1"/>
</dbReference>
<evidence type="ECO:0000256" key="1">
    <source>
        <dbReference type="ARBA" id="ARBA00022801"/>
    </source>
</evidence>
<dbReference type="InterPro" id="IPR007466">
    <property type="entry name" value="Peptidyl-Arg-deiminase_porph"/>
</dbReference>
<organism evidence="2 3">
    <name type="scientific">Campylobacter canadensis</name>
    <dbReference type="NCBI Taxonomy" id="449520"/>
    <lineage>
        <taxon>Bacteria</taxon>
        <taxon>Pseudomonadati</taxon>
        <taxon>Campylobacterota</taxon>
        <taxon>Epsilonproteobacteria</taxon>
        <taxon>Campylobacterales</taxon>
        <taxon>Campylobacteraceae</taxon>
        <taxon>Campylobacter</taxon>
    </lineage>
</organism>
<dbReference type="SUPFAM" id="SSF55909">
    <property type="entry name" value="Pentein"/>
    <property type="match status" value="1"/>
</dbReference>
<keyword evidence="3" id="KW-1185">Reference proteome</keyword>
<sequence length="312" mass="36737">MFAEWNETKFILVSLPHKYSDWNKYLEDITLSYYNFVKTLAEYVKVVLIHHSSTDISEFKKIKNCEFFCFDTNDTWIRDYGAISTKNAYLDFKFNAWGDKFKSELDNSFNKEFFSKYFKKDLKSVDFILEGGSIDTNEEYLLTTSKCLLNDNRNKKSRYEIEQVLKQNLNIKEVIWLEHGEIKGDDTDCHIDTLARFINKDTIVYSACEDENDINYLELKKMEEELKKLPFKLIALNIPKAKYYEGRRLGCTYVNFVYANDAIIMPSYDDENDEINLNKLQLALPDKKIIALNSLNFVRENGSLHCSCMNIF</sequence>
<proteinExistence type="predicted"/>
<evidence type="ECO:0000313" key="3">
    <source>
        <dbReference type="Proteomes" id="UP000786183"/>
    </source>
</evidence>
<dbReference type="PANTHER" id="PTHR31377">
    <property type="entry name" value="AGMATINE DEIMINASE-RELATED"/>
    <property type="match status" value="1"/>
</dbReference>
<keyword evidence="1" id="KW-0378">Hydrolase</keyword>
<reference evidence="2 3" key="1">
    <citation type="submission" date="2020-07" db="EMBL/GenBank/DDBJ databases">
        <title>Transfer of Campylobacter canadensis to the novel genus Avispirillum gen. nov., that also includes two novel species recovered from migratory waterfowl: Avispirillum anseris sp. nov. and Avispirillum brantae sp. nov.</title>
        <authorList>
            <person name="Miller W.G."/>
            <person name="Chapman M.H."/>
            <person name="Yee E."/>
            <person name="Inglis G.D."/>
        </authorList>
    </citation>
    <scope>NUCLEOTIDE SEQUENCE [LARGE SCALE GENOMIC DNA]</scope>
    <source>
        <strain evidence="2 3">L283</strain>
    </source>
</reference>
<dbReference type="EMBL" id="JACGBB010000026">
    <property type="protein sequence ID" value="MBZ7988042.1"/>
    <property type="molecule type" value="Genomic_DNA"/>
</dbReference>
<name>A0ABS7WUN2_9BACT</name>
<comment type="caution">
    <text evidence="2">The sequence shown here is derived from an EMBL/GenBank/DDBJ whole genome shotgun (WGS) entry which is preliminary data.</text>
</comment>
<dbReference type="PANTHER" id="PTHR31377:SF0">
    <property type="entry name" value="AGMATINE DEIMINASE-RELATED"/>
    <property type="match status" value="1"/>
</dbReference>
<dbReference type="Pfam" id="PF04371">
    <property type="entry name" value="PAD_porph"/>
    <property type="match status" value="1"/>
</dbReference>
<evidence type="ECO:0000313" key="2">
    <source>
        <dbReference type="EMBL" id="MBZ7988042.1"/>
    </source>
</evidence>
<protein>
    <submittedName>
        <fullName evidence="2">Agmatine deiminase family protein</fullName>
    </submittedName>
</protein>